<evidence type="ECO:0000256" key="6">
    <source>
        <dbReference type="SAM" id="SignalP"/>
    </source>
</evidence>
<dbReference type="InterPro" id="IPR007110">
    <property type="entry name" value="Ig-like_dom"/>
</dbReference>
<feature type="chain" id="PRO_5046534580" description="Ig-like domain-containing protein" evidence="6">
    <location>
        <begin position="22"/>
        <end position="327"/>
    </location>
</feature>
<gene>
    <name evidence="8" type="ORF">MRATA1EN1_LOCUS25515</name>
</gene>
<dbReference type="PANTHER" id="PTHR19367">
    <property type="entry name" value="T-CELL RECEPTOR ALPHA CHAIN V REGION"/>
    <property type="match status" value="1"/>
</dbReference>
<keyword evidence="2" id="KW-1064">Adaptive immunity</keyword>
<evidence type="ECO:0000256" key="2">
    <source>
        <dbReference type="ARBA" id="ARBA00023130"/>
    </source>
</evidence>
<feature type="signal peptide" evidence="6">
    <location>
        <begin position="1"/>
        <end position="21"/>
    </location>
</feature>
<dbReference type="Pfam" id="PF07686">
    <property type="entry name" value="V-set"/>
    <property type="match status" value="2"/>
</dbReference>
<dbReference type="EMBL" id="OX459942">
    <property type="protein sequence ID" value="CAI9176553.1"/>
    <property type="molecule type" value="Genomic_DNA"/>
</dbReference>
<evidence type="ECO:0000256" key="3">
    <source>
        <dbReference type="ARBA" id="ARBA00023170"/>
    </source>
</evidence>
<dbReference type="InterPro" id="IPR003599">
    <property type="entry name" value="Ig_sub"/>
</dbReference>
<sequence length="327" mass="36401">MPLSSLLWVFLAFTFSGSGVTQKVTQDQPYITSQIGQSVILNCRYEVSWSGYTHYLFWYKQLPSGEMTFLIHQESSGLNARNGRYSVNFQRAQNSISLIILALQLEDSAKYFCAVWELTVLETGNKASTSTLITLLQYSARRQSQCSKERTVINAKTTQPNSMDCAEGENGDLPPCVAMLSVTLLLLGMLFTARGTGAQLVTQPDGHISVSEGNHLELRCNYSYGGSINLFWYVQYPSQGLQVLLKYLSGPIRVKGIKGFEAEFKKDEKSFHLMKASAHWSDSAKYFCALCDTVPESAGGAEQKPSRHCSLKHSESQPDLVLERSLL</sequence>
<accession>A0ABN8ZVE2</accession>
<evidence type="ECO:0000256" key="1">
    <source>
        <dbReference type="ARBA" id="ARBA00022729"/>
    </source>
</evidence>
<evidence type="ECO:0000313" key="8">
    <source>
        <dbReference type="EMBL" id="CAI9176553.1"/>
    </source>
</evidence>
<dbReference type="InterPro" id="IPR051287">
    <property type="entry name" value="TCR_variable_region"/>
</dbReference>
<dbReference type="PANTHER" id="PTHR19367:SF24">
    <property type="entry name" value="T CELL RECEPTOR ALPHA VARIABLE 8-4"/>
    <property type="match status" value="1"/>
</dbReference>
<keyword evidence="3" id="KW-0675">Receptor</keyword>
<evidence type="ECO:0000256" key="5">
    <source>
        <dbReference type="ARBA" id="ARBA00043266"/>
    </source>
</evidence>
<evidence type="ECO:0000259" key="7">
    <source>
        <dbReference type="PROSITE" id="PS50835"/>
    </source>
</evidence>
<keyword evidence="5" id="KW-1279">T cell receptor</keyword>
<dbReference type="InterPro" id="IPR013106">
    <property type="entry name" value="Ig_V-set"/>
</dbReference>
<name>A0ABN8ZVE2_RANTA</name>
<feature type="domain" description="Ig-like" evidence="7">
    <location>
        <begin position="22"/>
        <end position="134"/>
    </location>
</feature>
<dbReference type="InterPro" id="IPR036179">
    <property type="entry name" value="Ig-like_dom_sf"/>
</dbReference>
<reference evidence="8" key="1">
    <citation type="submission" date="2023-04" db="EMBL/GenBank/DDBJ databases">
        <authorList>
            <consortium name="ELIXIR-Norway"/>
        </authorList>
    </citation>
    <scope>NUCLEOTIDE SEQUENCE [LARGE SCALE GENOMIC DNA]</scope>
</reference>
<dbReference type="Gene3D" id="2.60.40.10">
    <property type="entry name" value="Immunoglobulins"/>
    <property type="match status" value="2"/>
</dbReference>
<organism evidence="8 9">
    <name type="scientific">Rangifer tarandus platyrhynchus</name>
    <name type="common">Svalbard reindeer</name>
    <dbReference type="NCBI Taxonomy" id="3082113"/>
    <lineage>
        <taxon>Eukaryota</taxon>
        <taxon>Metazoa</taxon>
        <taxon>Chordata</taxon>
        <taxon>Craniata</taxon>
        <taxon>Vertebrata</taxon>
        <taxon>Euteleostomi</taxon>
        <taxon>Mammalia</taxon>
        <taxon>Eutheria</taxon>
        <taxon>Laurasiatheria</taxon>
        <taxon>Artiodactyla</taxon>
        <taxon>Ruminantia</taxon>
        <taxon>Pecora</taxon>
        <taxon>Cervidae</taxon>
        <taxon>Odocoileinae</taxon>
        <taxon>Rangifer</taxon>
    </lineage>
</organism>
<protein>
    <recommendedName>
        <fullName evidence="7">Ig-like domain-containing protein</fullName>
    </recommendedName>
</protein>
<keyword evidence="1 6" id="KW-0732">Signal</keyword>
<evidence type="ECO:0000256" key="4">
    <source>
        <dbReference type="ARBA" id="ARBA00023319"/>
    </source>
</evidence>
<dbReference type="SMART" id="SM00406">
    <property type="entry name" value="IGv"/>
    <property type="match status" value="2"/>
</dbReference>
<dbReference type="Proteomes" id="UP001176941">
    <property type="component" value="Chromosome 6"/>
</dbReference>
<evidence type="ECO:0000313" key="9">
    <source>
        <dbReference type="Proteomes" id="UP001176941"/>
    </source>
</evidence>
<dbReference type="PROSITE" id="PS50835">
    <property type="entry name" value="IG_LIKE"/>
    <property type="match status" value="1"/>
</dbReference>
<keyword evidence="5" id="KW-0391">Immunity</keyword>
<keyword evidence="9" id="KW-1185">Reference proteome</keyword>
<dbReference type="SUPFAM" id="SSF48726">
    <property type="entry name" value="Immunoglobulin"/>
    <property type="match status" value="2"/>
</dbReference>
<proteinExistence type="predicted"/>
<dbReference type="SMART" id="SM00409">
    <property type="entry name" value="IG"/>
    <property type="match status" value="2"/>
</dbReference>
<dbReference type="InterPro" id="IPR013783">
    <property type="entry name" value="Ig-like_fold"/>
</dbReference>
<keyword evidence="4" id="KW-0393">Immunoglobulin domain</keyword>